<dbReference type="InterPro" id="IPR007627">
    <property type="entry name" value="RNA_pol_sigma70_r2"/>
</dbReference>
<comment type="caution">
    <text evidence="8">The sequence shown here is derived from an EMBL/GenBank/DDBJ whole genome shotgun (WGS) entry which is preliminary data.</text>
</comment>
<evidence type="ECO:0000313" key="9">
    <source>
        <dbReference type="Proteomes" id="UP000706039"/>
    </source>
</evidence>
<keyword evidence="5" id="KW-0804">Transcription</keyword>
<dbReference type="Pfam" id="PF04542">
    <property type="entry name" value="Sigma70_r2"/>
    <property type="match status" value="1"/>
</dbReference>
<gene>
    <name evidence="8" type="ORF">K7G82_26525</name>
</gene>
<feature type="domain" description="RNA polymerase sigma-70 region 2" evidence="6">
    <location>
        <begin position="17"/>
        <end position="79"/>
    </location>
</feature>
<dbReference type="PANTHER" id="PTHR43133">
    <property type="entry name" value="RNA POLYMERASE ECF-TYPE SIGMA FACTO"/>
    <property type="match status" value="1"/>
</dbReference>
<sequence length="172" mass="19672">MTAVAQEQQQSIESDLCRRWRPALVSFFLRRIRNEAEAEDLAQEVLLRALNSKTAIDQLDGYIFRIAQNLLVDRARRQQVRDSHASAILSETDADLYELDPERIAQGREQVSSLIAILGELPERSRTMFILYRLENMSQDDIGQIYGISANAVKQHVAKVMGVLVKKMREKT</sequence>
<dbReference type="SUPFAM" id="SSF88946">
    <property type="entry name" value="Sigma2 domain of RNA polymerase sigma factors"/>
    <property type="match status" value="1"/>
</dbReference>
<evidence type="ECO:0000256" key="3">
    <source>
        <dbReference type="ARBA" id="ARBA00023082"/>
    </source>
</evidence>
<dbReference type="Gene3D" id="1.10.10.10">
    <property type="entry name" value="Winged helix-like DNA-binding domain superfamily/Winged helix DNA-binding domain"/>
    <property type="match status" value="1"/>
</dbReference>
<evidence type="ECO:0000256" key="2">
    <source>
        <dbReference type="ARBA" id="ARBA00023015"/>
    </source>
</evidence>
<dbReference type="InterPro" id="IPR013324">
    <property type="entry name" value="RNA_pol_sigma_r3/r4-like"/>
</dbReference>
<keyword evidence="3" id="KW-0731">Sigma factor</keyword>
<keyword evidence="9" id="KW-1185">Reference proteome</keyword>
<feature type="domain" description="RNA polymerase sigma factor 70 region 4 type 2" evidence="7">
    <location>
        <begin position="114"/>
        <end position="159"/>
    </location>
</feature>
<dbReference type="InterPro" id="IPR013249">
    <property type="entry name" value="RNA_pol_sigma70_r4_t2"/>
</dbReference>
<evidence type="ECO:0000256" key="4">
    <source>
        <dbReference type="ARBA" id="ARBA00023125"/>
    </source>
</evidence>
<dbReference type="NCBIfam" id="TIGR02937">
    <property type="entry name" value="sigma70-ECF"/>
    <property type="match status" value="1"/>
</dbReference>
<dbReference type="EMBL" id="JAINVV010000013">
    <property type="protein sequence ID" value="MBY8825885.1"/>
    <property type="molecule type" value="Genomic_DNA"/>
</dbReference>
<comment type="similarity">
    <text evidence="1">Belongs to the sigma-70 factor family. ECF subfamily.</text>
</comment>
<accession>A0ABS7PZ15</accession>
<evidence type="ECO:0000259" key="6">
    <source>
        <dbReference type="Pfam" id="PF04542"/>
    </source>
</evidence>
<dbReference type="InterPro" id="IPR013325">
    <property type="entry name" value="RNA_pol_sigma_r2"/>
</dbReference>
<dbReference type="InterPro" id="IPR039425">
    <property type="entry name" value="RNA_pol_sigma-70-like"/>
</dbReference>
<dbReference type="PANTHER" id="PTHR43133:SF8">
    <property type="entry name" value="RNA POLYMERASE SIGMA FACTOR HI_1459-RELATED"/>
    <property type="match status" value="1"/>
</dbReference>
<dbReference type="InterPro" id="IPR014284">
    <property type="entry name" value="RNA_pol_sigma-70_dom"/>
</dbReference>
<dbReference type="RefSeq" id="WP_222992974.1">
    <property type="nucleotide sequence ID" value="NZ_JAINVV010000013.1"/>
</dbReference>
<protein>
    <submittedName>
        <fullName evidence="8">Sigma-70 family RNA polymerase sigma factor</fullName>
    </submittedName>
</protein>
<keyword evidence="2" id="KW-0805">Transcription regulation</keyword>
<proteinExistence type="inferred from homology"/>
<keyword evidence="4" id="KW-0238">DNA-binding</keyword>
<dbReference type="Gene3D" id="1.10.1740.10">
    <property type="match status" value="1"/>
</dbReference>
<name>A0ABS7PZ15_9SPHN</name>
<dbReference type="Proteomes" id="UP000706039">
    <property type="component" value="Unassembled WGS sequence"/>
</dbReference>
<evidence type="ECO:0000313" key="8">
    <source>
        <dbReference type="EMBL" id="MBY8825885.1"/>
    </source>
</evidence>
<reference evidence="8 9" key="1">
    <citation type="submission" date="2021-08" db="EMBL/GenBank/DDBJ databases">
        <authorList>
            <person name="Tuo L."/>
        </authorList>
    </citation>
    <scope>NUCLEOTIDE SEQUENCE [LARGE SCALE GENOMIC DNA]</scope>
    <source>
        <strain evidence="8 9">JCM 31229</strain>
    </source>
</reference>
<dbReference type="Pfam" id="PF08281">
    <property type="entry name" value="Sigma70_r4_2"/>
    <property type="match status" value="1"/>
</dbReference>
<evidence type="ECO:0000256" key="5">
    <source>
        <dbReference type="ARBA" id="ARBA00023163"/>
    </source>
</evidence>
<organism evidence="8 9">
    <name type="scientific">Sphingomonas colocasiae</name>
    <dbReference type="NCBI Taxonomy" id="1848973"/>
    <lineage>
        <taxon>Bacteria</taxon>
        <taxon>Pseudomonadati</taxon>
        <taxon>Pseudomonadota</taxon>
        <taxon>Alphaproteobacteria</taxon>
        <taxon>Sphingomonadales</taxon>
        <taxon>Sphingomonadaceae</taxon>
        <taxon>Sphingomonas</taxon>
    </lineage>
</organism>
<dbReference type="SUPFAM" id="SSF88659">
    <property type="entry name" value="Sigma3 and sigma4 domains of RNA polymerase sigma factors"/>
    <property type="match status" value="1"/>
</dbReference>
<evidence type="ECO:0000259" key="7">
    <source>
        <dbReference type="Pfam" id="PF08281"/>
    </source>
</evidence>
<evidence type="ECO:0000256" key="1">
    <source>
        <dbReference type="ARBA" id="ARBA00010641"/>
    </source>
</evidence>
<dbReference type="InterPro" id="IPR036388">
    <property type="entry name" value="WH-like_DNA-bd_sf"/>
</dbReference>